<evidence type="ECO:0000256" key="3">
    <source>
        <dbReference type="SAM" id="Phobius"/>
    </source>
</evidence>
<dbReference type="EMBL" id="JBHRWW010000018">
    <property type="protein sequence ID" value="MFC3690203.1"/>
    <property type="molecule type" value="Genomic_DNA"/>
</dbReference>
<evidence type="ECO:0000256" key="1">
    <source>
        <dbReference type="SAM" id="Coils"/>
    </source>
</evidence>
<evidence type="ECO:0000313" key="4">
    <source>
        <dbReference type="EMBL" id="MFC3690203.1"/>
    </source>
</evidence>
<accession>A0ABV7WM29</accession>
<feature type="coiled-coil region" evidence="1">
    <location>
        <begin position="95"/>
        <end position="160"/>
    </location>
</feature>
<dbReference type="RefSeq" id="WP_376985721.1">
    <property type="nucleotide sequence ID" value="NZ_JBHRWW010000018.1"/>
</dbReference>
<proteinExistence type="predicted"/>
<organism evidence="4 5">
    <name type="scientific">Aquipuribacter hungaricus</name>
    <dbReference type="NCBI Taxonomy" id="545624"/>
    <lineage>
        <taxon>Bacteria</taxon>
        <taxon>Bacillati</taxon>
        <taxon>Actinomycetota</taxon>
        <taxon>Actinomycetes</taxon>
        <taxon>Micrococcales</taxon>
        <taxon>Intrasporangiaceae</taxon>
        <taxon>Aquipuribacter</taxon>
    </lineage>
</organism>
<evidence type="ECO:0000313" key="5">
    <source>
        <dbReference type="Proteomes" id="UP001595685"/>
    </source>
</evidence>
<name>A0ABV7WM29_9MICO</name>
<protein>
    <recommendedName>
        <fullName evidence="6">Secreted protein</fullName>
    </recommendedName>
</protein>
<evidence type="ECO:0008006" key="6">
    <source>
        <dbReference type="Google" id="ProtNLM"/>
    </source>
</evidence>
<comment type="caution">
    <text evidence="4">The sequence shown here is derived from an EMBL/GenBank/DDBJ whole genome shotgun (WGS) entry which is preliminary data.</text>
</comment>
<sequence>MPDGGPGTPAAALFVAAGLAGVLAGPTLVAPAGTAVMTASALVPPLLLGGALVRARTALAHERRLRRTVAGELVVTDQQVGRLAGRLAGRLDLLADQGMEDAAELERTRRQLRRARVELATSRAVLSGVRADAARDRAAAEEAVRAAARSRRDLARAQAALAEAVVPDVVVLEAVVPQAVPSGATLSGVASEAPLRVPAAPAPVPTDAPVPAGAPRLPVGAGVPTPRSGRRSFASVDLRVFDAFSEADLEDEDAVLEAPVRRGRHAAGPAVERPEAGPVTAPSLLTAATVPVPGRGTSPVTDPAATAARAAVVA</sequence>
<reference evidence="5" key="1">
    <citation type="journal article" date="2019" name="Int. J. Syst. Evol. Microbiol.">
        <title>The Global Catalogue of Microorganisms (GCM) 10K type strain sequencing project: providing services to taxonomists for standard genome sequencing and annotation.</title>
        <authorList>
            <consortium name="The Broad Institute Genomics Platform"/>
            <consortium name="The Broad Institute Genome Sequencing Center for Infectious Disease"/>
            <person name="Wu L."/>
            <person name="Ma J."/>
        </authorList>
    </citation>
    <scope>NUCLEOTIDE SEQUENCE [LARGE SCALE GENOMIC DNA]</scope>
    <source>
        <strain evidence="5">NCAIM B.02333</strain>
    </source>
</reference>
<keyword evidence="3" id="KW-0812">Transmembrane</keyword>
<dbReference type="Proteomes" id="UP001595685">
    <property type="component" value="Unassembled WGS sequence"/>
</dbReference>
<feature type="transmembrane region" description="Helical" evidence="3">
    <location>
        <begin position="34"/>
        <end position="55"/>
    </location>
</feature>
<keyword evidence="5" id="KW-1185">Reference proteome</keyword>
<keyword evidence="3" id="KW-1133">Transmembrane helix</keyword>
<evidence type="ECO:0000256" key="2">
    <source>
        <dbReference type="SAM" id="MobiDB-lite"/>
    </source>
</evidence>
<gene>
    <name evidence="4" type="ORF">ACFOLH_17795</name>
</gene>
<feature type="region of interest" description="Disordered" evidence="2">
    <location>
        <begin position="200"/>
        <end position="230"/>
    </location>
</feature>
<keyword evidence="3" id="KW-0472">Membrane</keyword>
<keyword evidence="1" id="KW-0175">Coiled coil</keyword>